<dbReference type="GO" id="GO:0004616">
    <property type="term" value="F:phosphogluconate dehydrogenase (decarboxylating) activity"/>
    <property type="evidence" value="ECO:0007669"/>
    <property type="project" value="UniProtKB-EC"/>
</dbReference>
<dbReference type="Pfam" id="PF07479">
    <property type="entry name" value="NAD_Gly3P_dh_C"/>
    <property type="match status" value="1"/>
</dbReference>
<evidence type="ECO:0000259" key="17">
    <source>
        <dbReference type="Pfam" id="PF07479"/>
    </source>
</evidence>
<name>A0AAF0YNP4_9STAP</name>
<dbReference type="InterPro" id="IPR008927">
    <property type="entry name" value="6-PGluconate_DH-like_C_sf"/>
</dbReference>
<dbReference type="Proteomes" id="UP000243626">
    <property type="component" value="Chromosome"/>
</dbReference>
<evidence type="ECO:0000256" key="5">
    <source>
        <dbReference type="ARBA" id="ARBA00023027"/>
    </source>
</evidence>
<dbReference type="Pfam" id="PF01210">
    <property type="entry name" value="NAD_Gly3P_dh_N"/>
    <property type="match status" value="1"/>
</dbReference>
<dbReference type="GO" id="GO:0008654">
    <property type="term" value="P:phospholipid biosynthetic process"/>
    <property type="evidence" value="ECO:0007669"/>
    <property type="project" value="UniProtKB-KW"/>
</dbReference>
<feature type="binding site" evidence="13">
    <location>
        <begin position="258"/>
        <end position="259"/>
    </location>
    <ligand>
        <name>substrate</name>
    </ligand>
</feature>
<feature type="binding site" evidence="11">
    <location>
        <position position="11"/>
    </location>
    <ligand>
        <name>NADPH</name>
        <dbReference type="ChEBI" id="CHEBI:57783"/>
    </ligand>
</feature>
<dbReference type="GO" id="GO:0051287">
    <property type="term" value="F:NAD binding"/>
    <property type="evidence" value="ECO:0007669"/>
    <property type="project" value="InterPro"/>
</dbReference>
<feature type="binding site" evidence="14">
    <location>
        <position position="258"/>
    </location>
    <ligand>
        <name>NAD(+)</name>
        <dbReference type="ChEBI" id="CHEBI:57540"/>
    </ligand>
</feature>
<feature type="binding site" evidence="14">
    <location>
        <begin position="7"/>
        <end position="12"/>
    </location>
    <ligand>
        <name>NAD(+)</name>
        <dbReference type="ChEBI" id="CHEBI:57540"/>
    </ligand>
</feature>
<dbReference type="InterPro" id="IPR006168">
    <property type="entry name" value="G3P_DH_NAD-dep"/>
</dbReference>
<organism evidence="18 19">
    <name type="scientific">Nosocomiicoccus massiliensis</name>
    <dbReference type="NCBI Taxonomy" id="1232430"/>
    <lineage>
        <taxon>Bacteria</taxon>
        <taxon>Bacillati</taxon>
        <taxon>Bacillota</taxon>
        <taxon>Bacilli</taxon>
        <taxon>Bacillales</taxon>
        <taxon>Staphylococcaceae</taxon>
        <taxon>Nosocomiicoccus</taxon>
    </lineage>
</organism>
<comment type="catalytic activity">
    <reaction evidence="11">
        <text>sn-glycerol 3-phosphate + NAD(+) = dihydroxyacetone phosphate + NADH + H(+)</text>
        <dbReference type="Rhea" id="RHEA:11092"/>
        <dbReference type="ChEBI" id="CHEBI:15378"/>
        <dbReference type="ChEBI" id="CHEBI:57540"/>
        <dbReference type="ChEBI" id="CHEBI:57597"/>
        <dbReference type="ChEBI" id="CHEBI:57642"/>
        <dbReference type="ChEBI" id="CHEBI:57945"/>
        <dbReference type="EC" id="1.1.1.94"/>
    </reaction>
</comment>
<dbReference type="GO" id="GO:0005829">
    <property type="term" value="C:cytosol"/>
    <property type="evidence" value="ECO:0007669"/>
    <property type="project" value="TreeGrafter"/>
</dbReference>
<feature type="binding site" evidence="11">
    <location>
        <position position="48"/>
    </location>
    <ligand>
        <name>NADPH</name>
        <dbReference type="ChEBI" id="CHEBI:57783"/>
    </ligand>
</feature>
<reference evidence="19" key="1">
    <citation type="submission" date="2017-09" db="EMBL/GenBank/DDBJ databases">
        <title>Bacterial strain isolated from the female urinary microbiota.</title>
        <authorList>
            <person name="Thomas-White K."/>
            <person name="Kumar N."/>
            <person name="Forster S."/>
            <person name="Putonti C."/>
            <person name="Lawley T."/>
            <person name="Wolfe A.J."/>
        </authorList>
    </citation>
    <scope>NUCLEOTIDE SEQUENCE [LARGE SCALE GENOMIC DNA]</scope>
    <source>
        <strain evidence="19">UMB0959</strain>
    </source>
</reference>
<dbReference type="PRINTS" id="PR00077">
    <property type="entry name" value="GPDHDRGNASE"/>
</dbReference>
<feature type="domain" description="Glycerol-3-phosphate dehydrogenase NAD-dependent N-terminal" evidence="16">
    <location>
        <begin position="2"/>
        <end position="161"/>
    </location>
</feature>
<keyword evidence="11" id="KW-0963">Cytoplasm</keyword>
<feature type="binding site" evidence="11">
    <location>
        <position position="141"/>
    </location>
    <ligand>
        <name>sn-glycerol 3-phosphate</name>
        <dbReference type="ChEBI" id="CHEBI:57597"/>
    </ligand>
</feature>
<keyword evidence="6 11" id="KW-0443">Lipid metabolism</keyword>
<dbReference type="NCBIfam" id="NF000941">
    <property type="entry name" value="PRK00094.1-3"/>
    <property type="match status" value="1"/>
</dbReference>
<feature type="binding site" evidence="11">
    <location>
        <position position="108"/>
    </location>
    <ligand>
        <name>NADPH</name>
        <dbReference type="ChEBI" id="CHEBI:57783"/>
    </ligand>
</feature>
<keyword evidence="4 11" id="KW-0560">Oxidoreductase</keyword>
<dbReference type="InterPro" id="IPR036291">
    <property type="entry name" value="NAD(P)-bd_dom_sf"/>
</dbReference>
<dbReference type="NCBIfam" id="NF000940">
    <property type="entry name" value="PRK00094.1-2"/>
    <property type="match status" value="1"/>
</dbReference>
<dbReference type="RefSeq" id="WP_070456515.1">
    <property type="nucleotide sequence ID" value="NZ_CP136964.1"/>
</dbReference>
<keyword evidence="2 11" id="KW-0444">Lipid biosynthesis</keyword>
<dbReference type="InterPro" id="IPR006109">
    <property type="entry name" value="G3P_DH_NAD-dep_C"/>
</dbReference>
<dbReference type="GO" id="GO:0005975">
    <property type="term" value="P:carbohydrate metabolic process"/>
    <property type="evidence" value="ECO:0007669"/>
    <property type="project" value="InterPro"/>
</dbReference>
<dbReference type="HAMAP" id="MF_00394">
    <property type="entry name" value="NAD_Glyc3P_dehydrog"/>
    <property type="match status" value="1"/>
</dbReference>
<comment type="pathway">
    <text evidence="11">Membrane lipid metabolism; glycerophospholipid metabolism.</text>
</comment>
<dbReference type="InterPro" id="IPR013328">
    <property type="entry name" value="6PGD_dom2"/>
</dbReference>
<comment type="catalytic activity">
    <reaction evidence="9">
        <text>6-phospho-D-gluconate + NADP(+) = D-ribulose 5-phosphate + CO2 + NADPH</text>
        <dbReference type="Rhea" id="RHEA:10116"/>
        <dbReference type="ChEBI" id="CHEBI:16526"/>
        <dbReference type="ChEBI" id="CHEBI:57783"/>
        <dbReference type="ChEBI" id="CHEBI:58121"/>
        <dbReference type="ChEBI" id="CHEBI:58349"/>
        <dbReference type="ChEBI" id="CHEBI:58759"/>
        <dbReference type="EC" id="1.1.1.44"/>
    </reaction>
</comment>
<dbReference type="PIRSF" id="PIRSF000114">
    <property type="entry name" value="Glycerol-3-P_dh"/>
    <property type="match status" value="1"/>
</dbReference>
<evidence type="ECO:0000256" key="9">
    <source>
        <dbReference type="ARBA" id="ARBA00048640"/>
    </source>
</evidence>
<feature type="binding site" evidence="11">
    <location>
        <position position="258"/>
    </location>
    <ligand>
        <name>NADPH</name>
        <dbReference type="ChEBI" id="CHEBI:57783"/>
    </ligand>
</feature>
<comment type="function">
    <text evidence="11">Catalyzes the reduction of the glycolytic intermediate dihydroxyacetone phosphate (DHAP) to sn-glycerol 3-phosphate (G3P), the key precursor for phospholipid synthesis.</text>
</comment>
<evidence type="ECO:0000259" key="16">
    <source>
        <dbReference type="Pfam" id="PF01210"/>
    </source>
</evidence>
<dbReference type="InterPro" id="IPR011128">
    <property type="entry name" value="G3P_DH_NAD-dep_N"/>
</dbReference>
<protein>
    <recommendedName>
        <fullName evidence="11">Glycerol-3-phosphate dehydrogenase [NAD(P)+]</fullName>
        <ecNumber evidence="11">1.1.1.94</ecNumber>
    </recommendedName>
    <alternativeName>
        <fullName evidence="11">NAD(P)(+)-dependent glycerol-3-phosphate dehydrogenase</fullName>
    </alternativeName>
    <alternativeName>
        <fullName evidence="11">NAD(P)H-dependent dihydroxyacetone-phosphate reductase</fullName>
    </alternativeName>
</protein>
<feature type="binding site" evidence="11">
    <location>
        <position position="258"/>
    </location>
    <ligand>
        <name>sn-glycerol 3-phosphate</name>
        <dbReference type="ChEBI" id="CHEBI:57597"/>
    </ligand>
</feature>
<feature type="binding site" evidence="11">
    <location>
        <position position="259"/>
    </location>
    <ligand>
        <name>sn-glycerol 3-phosphate</name>
        <dbReference type="ChEBI" id="CHEBI:57597"/>
    </ligand>
</feature>
<keyword evidence="7 11" id="KW-0594">Phospholipid biosynthesis</keyword>
<dbReference type="GO" id="GO:0047952">
    <property type="term" value="F:glycerol-3-phosphate dehydrogenase [NAD(P)+] activity"/>
    <property type="evidence" value="ECO:0007669"/>
    <property type="project" value="UniProtKB-UniRule"/>
</dbReference>
<evidence type="ECO:0000256" key="12">
    <source>
        <dbReference type="PIRSR" id="PIRSR000114-1"/>
    </source>
</evidence>
<comment type="caution">
    <text evidence="11">Lacks conserved residue(s) required for the propagation of feature annotation.</text>
</comment>
<keyword evidence="8 11" id="KW-1208">Phospholipid metabolism</keyword>
<keyword evidence="11" id="KW-0547">Nucleotide-binding</keyword>
<comment type="similarity">
    <text evidence="1 11 15">Belongs to the NAD-dependent glycerol-3-phosphate dehydrogenase family.</text>
</comment>
<feature type="binding site" evidence="11">
    <location>
        <position position="194"/>
    </location>
    <ligand>
        <name>sn-glycerol 3-phosphate</name>
        <dbReference type="ChEBI" id="CHEBI:57597"/>
    </ligand>
</feature>
<feature type="active site" description="Proton acceptor" evidence="11 12">
    <location>
        <position position="194"/>
    </location>
</feature>
<dbReference type="GO" id="GO:0046167">
    <property type="term" value="P:glycerol-3-phosphate biosynthetic process"/>
    <property type="evidence" value="ECO:0007669"/>
    <property type="project" value="UniProtKB-UniRule"/>
</dbReference>
<evidence type="ECO:0000256" key="1">
    <source>
        <dbReference type="ARBA" id="ARBA00011009"/>
    </source>
</evidence>
<dbReference type="FunFam" id="3.40.50.720:FF:000019">
    <property type="entry name" value="Glycerol-3-phosphate dehydrogenase [NAD(P)+]"/>
    <property type="match status" value="1"/>
</dbReference>
<feature type="binding site" evidence="11">
    <location>
        <position position="247"/>
    </location>
    <ligand>
        <name>sn-glycerol 3-phosphate</name>
        <dbReference type="ChEBI" id="CHEBI:57597"/>
    </ligand>
</feature>
<feature type="binding site" evidence="11">
    <location>
        <position position="143"/>
    </location>
    <ligand>
        <name>NADPH</name>
        <dbReference type="ChEBI" id="CHEBI:57783"/>
    </ligand>
</feature>
<dbReference type="PROSITE" id="PS00957">
    <property type="entry name" value="NAD_G3PDH"/>
    <property type="match status" value="1"/>
</dbReference>
<dbReference type="SUPFAM" id="SSF51735">
    <property type="entry name" value="NAD(P)-binding Rossmann-fold domains"/>
    <property type="match status" value="1"/>
</dbReference>
<evidence type="ECO:0000256" key="4">
    <source>
        <dbReference type="ARBA" id="ARBA00023002"/>
    </source>
</evidence>
<evidence type="ECO:0000256" key="7">
    <source>
        <dbReference type="ARBA" id="ARBA00023209"/>
    </source>
</evidence>
<dbReference type="PANTHER" id="PTHR11728:SF1">
    <property type="entry name" value="GLYCEROL-3-PHOSPHATE DEHYDROGENASE [NAD(+)] 2, CHLOROPLASTIC"/>
    <property type="match status" value="1"/>
</dbReference>
<feature type="binding site" evidence="11">
    <location>
        <position position="282"/>
    </location>
    <ligand>
        <name>NADPH</name>
        <dbReference type="ChEBI" id="CHEBI:57783"/>
    </ligand>
</feature>
<feature type="binding site" evidence="11">
    <location>
        <position position="31"/>
    </location>
    <ligand>
        <name>NADPH</name>
        <dbReference type="ChEBI" id="CHEBI:57783"/>
    </ligand>
</feature>
<dbReference type="Gene3D" id="3.40.50.720">
    <property type="entry name" value="NAD(P)-binding Rossmann-like Domain"/>
    <property type="match status" value="1"/>
</dbReference>
<feature type="binding site" evidence="11">
    <location>
        <position position="139"/>
    </location>
    <ligand>
        <name>sn-glycerol 3-phosphate</name>
        <dbReference type="ChEBI" id="CHEBI:57597"/>
    </ligand>
</feature>
<feature type="binding site" evidence="13">
    <location>
        <position position="108"/>
    </location>
    <ligand>
        <name>substrate</name>
    </ligand>
</feature>
<dbReference type="Gene3D" id="1.10.1040.10">
    <property type="entry name" value="N-(1-d-carboxylethyl)-l-norvaline Dehydrogenase, domain 2"/>
    <property type="match status" value="1"/>
</dbReference>
<evidence type="ECO:0000313" key="18">
    <source>
        <dbReference type="EMBL" id="WOS96527.1"/>
    </source>
</evidence>
<evidence type="ECO:0000256" key="13">
    <source>
        <dbReference type="PIRSR" id="PIRSR000114-2"/>
    </source>
</evidence>
<reference evidence="18 19" key="2">
    <citation type="submission" date="2023-10" db="EMBL/GenBank/DDBJ databases">
        <authorList>
            <person name="Choi B."/>
        </authorList>
    </citation>
    <scope>NUCLEOTIDE SEQUENCE [LARGE SCALE GENOMIC DNA]</scope>
    <source>
        <strain evidence="18 19">UMB0959</strain>
    </source>
</reference>
<evidence type="ECO:0000313" key="19">
    <source>
        <dbReference type="Proteomes" id="UP000243626"/>
    </source>
</evidence>
<dbReference type="NCBIfam" id="NF000942">
    <property type="entry name" value="PRK00094.1-4"/>
    <property type="match status" value="1"/>
</dbReference>
<gene>
    <name evidence="11" type="primary">gpsA</name>
    <name evidence="18" type="ORF">CJ229_001930</name>
</gene>
<dbReference type="FunFam" id="1.10.1040.10:FF:000001">
    <property type="entry name" value="Glycerol-3-phosphate dehydrogenase [NAD(P)+]"/>
    <property type="match status" value="1"/>
</dbReference>
<feature type="binding site" evidence="14">
    <location>
        <position position="143"/>
    </location>
    <ligand>
        <name>NAD(+)</name>
        <dbReference type="ChEBI" id="CHEBI:57540"/>
    </ligand>
</feature>
<keyword evidence="19" id="KW-1185">Reference proteome</keyword>
<sequence length="350" mass="38514">MNITIIGTGSFGTSLSMILDSNNHHVLMYGRNKSTVQEINKDHTNKNYLKDITLSETIKATDDLKDAIKHGDILILAVPVKAVRTVSKQINDYLNELDKQVLICHVAKGLELGTHKRVSEIIIEEIDEKNYIDVAILSGPSHAEEIALKQPTTVSTASINKTGQKQIQDVFINKYFRVYENNDLIGVEVGGALKNIIALGIGILDGLGFGDNTKSAVITRGLHEIARLGTKMGANPLTFMGLTGVGDLIVTAMSEHSRNFRCGKMLASGQSLDDIVENMGMVVEGVNTTKAAYELAKIHDVDMPITNVLYEYLFESISETDALISLMMRERKSETEGLLEIMRNHLEAEK</sequence>
<dbReference type="EC" id="1.1.1.94" evidence="11"/>
<feature type="binding site" evidence="11">
    <location>
        <position position="284"/>
    </location>
    <ligand>
        <name>NADPH</name>
        <dbReference type="ChEBI" id="CHEBI:57783"/>
    </ligand>
</feature>
<evidence type="ECO:0000256" key="2">
    <source>
        <dbReference type="ARBA" id="ARBA00022516"/>
    </source>
</evidence>
<dbReference type="GO" id="GO:0006650">
    <property type="term" value="P:glycerophospholipid metabolic process"/>
    <property type="evidence" value="ECO:0007669"/>
    <property type="project" value="UniProtKB-UniRule"/>
</dbReference>
<dbReference type="GO" id="GO:0046168">
    <property type="term" value="P:glycerol-3-phosphate catabolic process"/>
    <property type="evidence" value="ECO:0007669"/>
    <property type="project" value="InterPro"/>
</dbReference>
<evidence type="ECO:0000256" key="6">
    <source>
        <dbReference type="ARBA" id="ARBA00023098"/>
    </source>
</evidence>
<keyword evidence="5 11" id="KW-0520">NAD</keyword>
<evidence type="ECO:0000256" key="3">
    <source>
        <dbReference type="ARBA" id="ARBA00022857"/>
    </source>
</evidence>
<dbReference type="EMBL" id="CP136964">
    <property type="protein sequence ID" value="WOS96527.1"/>
    <property type="molecule type" value="Genomic_DNA"/>
</dbReference>
<evidence type="ECO:0000256" key="10">
    <source>
        <dbReference type="ARBA" id="ARBA00052716"/>
    </source>
</evidence>
<feature type="binding site" evidence="11">
    <location>
        <position position="10"/>
    </location>
    <ligand>
        <name>NADPH</name>
        <dbReference type="ChEBI" id="CHEBI:57783"/>
    </ligand>
</feature>
<comment type="catalytic activity">
    <reaction evidence="10">
        <text>sn-glycerol 3-phosphate + NADP(+) = dihydroxyacetone phosphate + NADPH + H(+)</text>
        <dbReference type="Rhea" id="RHEA:11096"/>
        <dbReference type="ChEBI" id="CHEBI:15378"/>
        <dbReference type="ChEBI" id="CHEBI:57597"/>
        <dbReference type="ChEBI" id="CHEBI:57642"/>
        <dbReference type="ChEBI" id="CHEBI:57783"/>
        <dbReference type="ChEBI" id="CHEBI:58349"/>
        <dbReference type="EC" id="1.1.1.94"/>
    </reaction>
    <physiologicalReaction direction="right-to-left" evidence="10">
        <dbReference type="Rhea" id="RHEA:11098"/>
    </physiologicalReaction>
</comment>
<accession>A0AAF0YNP4</accession>
<evidence type="ECO:0000256" key="14">
    <source>
        <dbReference type="PIRSR" id="PIRSR000114-3"/>
    </source>
</evidence>
<proteinExistence type="inferred from homology"/>
<dbReference type="KEGG" id="nmy:CJ229_001930"/>
<feature type="domain" description="Glycerol-3-phosphate dehydrogenase NAD-dependent C-terminal" evidence="17">
    <location>
        <begin position="183"/>
        <end position="322"/>
    </location>
</feature>
<dbReference type="PANTHER" id="PTHR11728">
    <property type="entry name" value="GLYCEROL-3-PHOSPHATE DEHYDROGENASE"/>
    <property type="match status" value="1"/>
</dbReference>
<evidence type="ECO:0000256" key="11">
    <source>
        <dbReference type="HAMAP-Rule" id="MF_00394"/>
    </source>
</evidence>
<evidence type="ECO:0000256" key="8">
    <source>
        <dbReference type="ARBA" id="ARBA00023264"/>
    </source>
</evidence>
<evidence type="ECO:0000256" key="15">
    <source>
        <dbReference type="RuleBase" id="RU000437"/>
    </source>
</evidence>
<feature type="binding site" evidence="11">
    <location>
        <position position="257"/>
    </location>
    <ligand>
        <name>sn-glycerol 3-phosphate</name>
        <dbReference type="ChEBI" id="CHEBI:57597"/>
    </ligand>
</feature>
<dbReference type="AlphaFoldDB" id="A0AAF0YNP4"/>
<comment type="subcellular location">
    <subcellularLocation>
        <location evidence="11">Cytoplasm</location>
    </subcellularLocation>
</comment>
<dbReference type="SUPFAM" id="SSF48179">
    <property type="entry name" value="6-phosphogluconate dehydrogenase C-terminal domain-like"/>
    <property type="match status" value="1"/>
</dbReference>
<keyword evidence="3 11" id="KW-0521">NADP</keyword>
<feature type="binding site" evidence="11">
    <location>
        <position position="108"/>
    </location>
    <ligand>
        <name>sn-glycerol 3-phosphate</name>
        <dbReference type="ChEBI" id="CHEBI:57597"/>
    </ligand>
</feature>